<evidence type="ECO:0000313" key="2">
    <source>
        <dbReference type="EMBL" id="KAI5339026.1"/>
    </source>
</evidence>
<organism evidence="2 3">
    <name type="scientific">Prunus dulcis</name>
    <name type="common">Almond</name>
    <name type="synonym">Amygdalus dulcis</name>
    <dbReference type="NCBI Taxonomy" id="3755"/>
    <lineage>
        <taxon>Eukaryota</taxon>
        <taxon>Viridiplantae</taxon>
        <taxon>Streptophyta</taxon>
        <taxon>Embryophyta</taxon>
        <taxon>Tracheophyta</taxon>
        <taxon>Spermatophyta</taxon>
        <taxon>Magnoliopsida</taxon>
        <taxon>eudicotyledons</taxon>
        <taxon>Gunneridae</taxon>
        <taxon>Pentapetalae</taxon>
        <taxon>rosids</taxon>
        <taxon>fabids</taxon>
        <taxon>Rosales</taxon>
        <taxon>Rosaceae</taxon>
        <taxon>Amygdaloideae</taxon>
        <taxon>Amygdaleae</taxon>
        <taxon>Prunus</taxon>
    </lineage>
</organism>
<feature type="region of interest" description="Disordered" evidence="1">
    <location>
        <begin position="1"/>
        <end position="22"/>
    </location>
</feature>
<dbReference type="EMBL" id="JAJFAZ020000003">
    <property type="protein sequence ID" value="KAI5339026.1"/>
    <property type="molecule type" value="Genomic_DNA"/>
</dbReference>
<evidence type="ECO:0000313" key="3">
    <source>
        <dbReference type="Proteomes" id="UP001054821"/>
    </source>
</evidence>
<sequence>MSDSQETPSSWSAFRDDREDEDVVEQMYDVTDQMGEGMSIGLGGNFEYRWVSRRVGCNQSGEGDGLGVTMAVAGSGSARNEGGDEVLVSDKGVKVAPGLGEEAGVSVGAEVAKEGWSADEYPSHMTQQKLD</sequence>
<protein>
    <submittedName>
        <fullName evidence="2">Uncharacterized protein</fullName>
    </submittedName>
</protein>
<dbReference type="AlphaFoldDB" id="A0AAD4W9G4"/>
<comment type="caution">
    <text evidence="2">The sequence shown here is derived from an EMBL/GenBank/DDBJ whole genome shotgun (WGS) entry which is preliminary data.</text>
</comment>
<keyword evidence="3" id="KW-1185">Reference proteome</keyword>
<feature type="compositionally biased region" description="Polar residues" evidence="1">
    <location>
        <begin position="1"/>
        <end position="12"/>
    </location>
</feature>
<proteinExistence type="predicted"/>
<accession>A0AAD4W9G4</accession>
<dbReference type="Proteomes" id="UP001054821">
    <property type="component" value="Chromosome 3"/>
</dbReference>
<evidence type="ECO:0000256" key="1">
    <source>
        <dbReference type="SAM" id="MobiDB-lite"/>
    </source>
</evidence>
<reference evidence="2 3" key="1">
    <citation type="journal article" date="2022" name="G3 (Bethesda)">
        <title>Whole-genome sequence and methylome profiling of the almond [Prunus dulcis (Mill.) D.A. Webb] cultivar 'Nonpareil'.</title>
        <authorList>
            <person name="D'Amico-Willman K.M."/>
            <person name="Ouma W.Z."/>
            <person name="Meulia T."/>
            <person name="Sideli G.M."/>
            <person name="Gradziel T.M."/>
            <person name="Fresnedo-Ramirez J."/>
        </authorList>
    </citation>
    <scope>NUCLEOTIDE SEQUENCE [LARGE SCALE GENOMIC DNA]</scope>
    <source>
        <strain evidence="2">Clone GOH B32 T37-40</strain>
    </source>
</reference>
<name>A0AAD4W9G4_PRUDU</name>
<gene>
    <name evidence="2" type="ORF">L3X38_018298</name>
</gene>